<dbReference type="PROSITE" id="PS50893">
    <property type="entry name" value="ABC_TRANSPORTER_2"/>
    <property type="match status" value="1"/>
</dbReference>
<evidence type="ECO:0000256" key="8">
    <source>
        <dbReference type="SAM" id="Phobius"/>
    </source>
</evidence>
<dbReference type="Gene3D" id="3.40.50.300">
    <property type="entry name" value="P-loop containing nucleotide triphosphate hydrolases"/>
    <property type="match status" value="1"/>
</dbReference>
<dbReference type="GO" id="GO:0016020">
    <property type="term" value="C:membrane"/>
    <property type="evidence" value="ECO:0007669"/>
    <property type="project" value="UniProtKB-SubCell"/>
</dbReference>
<comment type="subcellular location">
    <subcellularLocation>
        <location evidence="1">Membrane</location>
        <topology evidence="1">Multi-pass membrane protein</topology>
    </subcellularLocation>
</comment>
<name>A0AAV7FDE3_ARIFI</name>
<keyword evidence="3 8" id="KW-0812">Transmembrane</keyword>
<dbReference type="InterPro" id="IPR017871">
    <property type="entry name" value="ABC_transporter-like_CS"/>
</dbReference>
<feature type="transmembrane region" description="Helical" evidence="8">
    <location>
        <begin position="351"/>
        <end position="374"/>
    </location>
</feature>
<evidence type="ECO:0000259" key="9">
    <source>
        <dbReference type="PROSITE" id="PS50893"/>
    </source>
</evidence>
<proteinExistence type="inferred from homology"/>
<feature type="transmembrane region" description="Helical" evidence="8">
    <location>
        <begin position="434"/>
        <end position="455"/>
    </location>
</feature>
<comment type="similarity">
    <text evidence="2">Belongs to the ABC transporter superfamily. ABCA family. CPR flippase (TC 3.A.1.211) subfamily.</text>
</comment>
<keyword evidence="11" id="KW-1185">Reference proteome</keyword>
<dbReference type="InterPro" id="IPR003593">
    <property type="entry name" value="AAA+_ATPase"/>
</dbReference>
<evidence type="ECO:0000313" key="10">
    <source>
        <dbReference type="EMBL" id="KAG9459217.1"/>
    </source>
</evidence>
<dbReference type="FunFam" id="3.40.50.300:FF:000633">
    <property type="entry name" value="ABC transporter A family member 7"/>
    <property type="match status" value="1"/>
</dbReference>
<dbReference type="GO" id="GO:0005524">
    <property type="term" value="F:ATP binding"/>
    <property type="evidence" value="ECO:0007669"/>
    <property type="project" value="UniProtKB-KW"/>
</dbReference>
<sequence>MRSLMEEEDSSRGRPSFFRQADALMRKNLTIQKRNLGTTIALLLFPALLCLLLYSIQGVVNQTLGAAEESCDCPRSNCTPSFTAAFGGEISTCPISSPPQWPVLFQIPLPEFRATKSNLGPQLFPDLPDESCRKGASGSEPCPVTLLLTGVNRSLAEKIGRNLFSRRPLSDSLHVSKPLDASKVSADYLLGTDSFSPSTYFFEPALISDLYAIEPECRQNSTPMLLLEMEGLPFPVGLQCVRGLRLWRDSSSEISAELYKGYKRGNHMHKINEIAAGYDFLNTNESNFNVTVFYNGTSRGAGLTRILRSVNMVSNAFLNLVMGAEVKIIAEFVKEMPKGLTAKSKLDLSSLLGPLFFTWVIQLLFPVMLITLVYEKQQKLRKIMMMHGLGNGAYWTISYAYFLLISSVYMTCFVLFGSMLGLRSFRLNEYTLQLVFYFVYINLQIAVAFAASSFFSEVKTASAIGYLYVFTTGLTGAFLFQHFIQDTNFPRYWVTAMEILPAFSLYEGLYEFGQYSFFAQLMGSDGMTWKDVKCNNNGMRTALTVMSVEWLVMLPIAYWLDQADFSINKTRRHLRKLCQFFRFPTRCTSSKTFGQERKGYDVLVNMERPDVLLERDVVEKLLLENSKNYAIICDSLKKMYPGEDGNPDKYAVRGLSLAVPYGECLGILGPNGAGKTSFINMMTGISAPSSGAAFVCGLDIETQMNKVYSSIGVCPQHDLIWETLTGREHLLFYGRLKNLEGLSLTQAVEEALRSVHLFDKGIADKAAGTYSGGMKRRLSVAISLIGSPRVVYMDEPSTGLDPASRNNLWKVVKQAKKGKAIILTTHSMEEAEILCDRIGIFVDGQLQCLGNPKELIGRYGGHYVFTITTPSDREEEVEKLVRNLSQNVVRTYHMSGTQKFELPKEEVGIADVFQWVETAKRRFGIHAWGLTDIKLEDVFINIAKGTWPTNALK</sequence>
<dbReference type="PANTHER" id="PTHR19229:SF154">
    <property type="entry name" value="ABC TRANSPORTER A FAMILY MEMBER 3-RELATED"/>
    <property type="match status" value="1"/>
</dbReference>
<evidence type="ECO:0000256" key="2">
    <source>
        <dbReference type="ARBA" id="ARBA00008526"/>
    </source>
</evidence>
<dbReference type="GO" id="GO:0016887">
    <property type="term" value="F:ATP hydrolysis activity"/>
    <property type="evidence" value="ECO:0007669"/>
    <property type="project" value="InterPro"/>
</dbReference>
<evidence type="ECO:0000256" key="5">
    <source>
        <dbReference type="ARBA" id="ARBA00022840"/>
    </source>
</evidence>
<gene>
    <name evidence="10" type="ORF">H6P81_003725</name>
</gene>
<evidence type="ECO:0000256" key="6">
    <source>
        <dbReference type="ARBA" id="ARBA00022989"/>
    </source>
</evidence>
<dbReference type="Pfam" id="PF00005">
    <property type="entry name" value="ABC_tran"/>
    <property type="match status" value="1"/>
</dbReference>
<dbReference type="InterPro" id="IPR027417">
    <property type="entry name" value="P-loop_NTPase"/>
</dbReference>
<feature type="transmembrane region" description="Helical" evidence="8">
    <location>
        <begin position="394"/>
        <end position="422"/>
    </location>
</feature>
<dbReference type="InterPro" id="IPR026082">
    <property type="entry name" value="ABCA"/>
</dbReference>
<dbReference type="InterPro" id="IPR013525">
    <property type="entry name" value="ABC2_TM"/>
</dbReference>
<keyword evidence="7 8" id="KW-0472">Membrane</keyword>
<dbReference type="SUPFAM" id="SSF52540">
    <property type="entry name" value="P-loop containing nucleoside triphosphate hydrolases"/>
    <property type="match status" value="1"/>
</dbReference>
<dbReference type="AlphaFoldDB" id="A0AAV7FDE3"/>
<reference evidence="10 11" key="1">
    <citation type="submission" date="2021-07" db="EMBL/GenBank/DDBJ databases">
        <title>The Aristolochia fimbriata genome: insights into angiosperm evolution, floral development and chemical biosynthesis.</title>
        <authorList>
            <person name="Jiao Y."/>
        </authorList>
    </citation>
    <scope>NUCLEOTIDE SEQUENCE [LARGE SCALE GENOMIC DNA]</scope>
    <source>
        <strain evidence="10">IBCAS-2021</strain>
        <tissue evidence="10">Leaf</tissue>
    </source>
</reference>
<evidence type="ECO:0000256" key="1">
    <source>
        <dbReference type="ARBA" id="ARBA00004141"/>
    </source>
</evidence>
<dbReference type="PROSITE" id="PS00211">
    <property type="entry name" value="ABC_TRANSPORTER_1"/>
    <property type="match status" value="1"/>
</dbReference>
<dbReference type="PANTHER" id="PTHR19229">
    <property type="entry name" value="ATP-BINDING CASSETTE TRANSPORTER SUBFAMILY A ABCA"/>
    <property type="match status" value="1"/>
</dbReference>
<feature type="transmembrane region" description="Helical" evidence="8">
    <location>
        <begin position="461"/>
        <end position="480"/>
    </location>
</feature>
<evidence type="ECO:0000256" key="3">
    <source>
        <dbReference type="ARBA" id="ARBA00022692"/>
    </source>
</evidence>
<evidence type="ECO:0000256" key="7">
    <source>
        <dbReference type="ARBA" id="ARBA00023136"/>
    </source>
</evidence>
<keyword evidence="5" id="KW-0067">ATP-binding</keyword>
<dbReference type="EMBL" id="JAINDJ010000002">
    <property type="protein sequence ID" value="KAG9459217.1"/>
    <property type="molecule type" value="Genomic_DNA"/>
</dbReference>
<evidence type="ECO:0000313" key="11">
    <source>
        <dbReference type="Proteomes" id="UP000825729"/>
    </source>
</evidence>
<dbReference type="Pfam" id="PF12698">
    <property type="entry name" value="ABC2_membrane_3"/>
    <property type="match status" value="1"/>
</dbReference>
<dbReference type="SMART" id="SM00382">
    <property type="entry name" value="AAA"/>
    <property type="match status" value="1"/>
</dbReference>
<keyword evidence="6 8" id="KW-1133">Transmembrane helix</keyword>
<accession>A0AAV7FDE3</accession>
<dbReference type="InterPro" id="IPR003439">
    <property type="entry name" value="ABC_transporter-like_ATP-bd"/>
</dbReference>
<dbReference type="Proteomes" id="UP000825729">
    <property type="component" value="Unassembled WGS sequence"/>
</dbReference>
<feature type="transmembrane region" description="Helical" evidence="8">
    <location>
        <begin position="35"/>
        <end position="56"/>
    </location>
</feature>
<evidence type="ECO:0000256" key="4">
    <source>
        <dbReference type="ARBA" id="ARBA00022741"/>
    </source>
</evidence>
<dbReference type="GO" id="GO:0140359">
    <property type="term" value="F:ABC-type transporter activity"/>
    <property type="evidence" value="ECO:0007669"/>
    <property type="project" value="InterPro"/>
</dbReference>
<dbReference type="CDD" id="cd03263">
    <property type="entry name" value="ABC_subfamily_A"/>
    <property type="match status" value="1"/>
</dbReference>
<dbReference type="Pfam" id="PF24526">
    <property type="entry name" value="ABCA12_C"/>
    <property type="match status" value="1"/>
</dbReference>
<dbReference type="GO" id="GO:0005319">
    <property type="term" value="F:lipid transporter activity"/>
    <property type="evidence" value="ECO:0007669"/>
    <property type="project" value="TreeGrafter"/>
</dbReference>
<comment type="caution">
    <text evidence="10">The sequence shown here is derived from an EMBL/GenBank/DDBJ whole genome shotgun (WGS) entry which is preliminary data.</text>
</comment>
<keyword evidence="4" id="KW-0547">Nucleotide-binding</keyword>
<protein>
    <recommendedName>
        <fullName evidence="9">ABC transporter domain-containing protein</fullName>
    </recommendedName>
</protein>
<organism evidence="10 11">
    <name type="scientific">Aristolochia fimbriata</name>
    <name type="common">White veined hardy Dutchman's pipe vine</name>
    <dbReference type="NCBI Taxonomy" id="158543"/>
    <lineage>
        <taxon>Eukaryota</taxon>
        <taxon>Viridiplantae</taxon>
        <taxon>Streptophyta</taxon>
        <taxon>Embryophyta</taxon>
        <taxon>Tracheophyta</taxon>
        <taxon>Spermatophyta</taxon>
        <taxon>Magnoliopsida</taxon>
        <taxon>Magnoliidae</taxon>
        <taxon>Piperales</taxon>
        <taxon>Aristolochiaceae</taxon>
        <taxon>Aristolochia</taxon>
    </lineage>
</organism>
<feature type="domain" description="ABC transporter" evidence="9">
    <location>
        <begin position="631"/>
        <end position="868"/>
    </location>
</feature>